<proteinExistence type="predicted"/>
<gene>
    <name evidence="3" type="ORF">JDV76_02720</name>
</gene>
<evidence type="ECO:0000313" key="3">
    <source>
        <dbReference type="EMBL" id="MBI8999887.1"/>
    </source>
</evidence>
<dbReference type="RefSeq" id="WP_198735360.1">
    <property type="nucleotide sequence ID" value="NZ_JAEIOT010000005.1"/>
</dbReference>
<comment type="caution">
    <text evidence="3">The sequence shown here is derived from an EMBL/GenBank/DDBJ whole genome shotgun (WGS) entry which is preliminary data.</text>
</comment>
<feature type="domain" description="Carrier" evidence="2">
    <location>
        <begin position="9"/>
        <end position="59"/>
    </location>
</feature>
<comment type="cofactor">
    <cofactor evidence="1">
        <name>pantetheine 4'-phosphate</name>
        <dbReference type="ChEBI" id="CHEBI:47942"/>
    </cofactor>
</comment>
<protein>
    <recommendedName>
        <fullName evidence="2">Carrier domain-containing protein</fullName>
    </recommendedName>
</protein>
<dbReference type="Pfam" id="PF00550">
    <property type="entry name" value="PP-binding"/>
    <property type="match status" value="1"/>
</dbReference>
<sequence>MADAASRAPGVPLAAADDFFAAGGTSREATTWVAKLASAGISVSLRDLFEKRTPQAVAAEREASRVPRGDSVPFVGRLGATARQRRYTRVYLPRGKRNWANMTSGVPLGEESTADAAVHELIARHDSLRAIVDTSKGEQVFLPVAQCTIPPIEQLTAREWESVVSTPIDVGQSPPHRWVIRRGTPLGHPTGNSAGSSTTCSATATISRCCGGNSAHFSRDTHCRHVWG</sequence>
<evidence type="ECO:0000259" key="2">
    <source>
        <dbReference type="Pfam" id="PF00550"/>
    </source>
</evidence>
<dbReference type="InterPro" id="IPR023213">
    <property type="entry name" value="CAT-like_dom_sf"/>
</dbReference>
<accession>A0ABS0VSZ3</accession>
<dbReference type="Gene3D" id="1.10.1200.10">
    <property type="entry name" value="ACP-like"/>
    <property type="match status" value="1"/>
</dbReference>
<dbReference type="InterPro" id="IPR009081">
    <property type="entry name" value="PP-bd_ACP"/>
</dbReference>
<evidence type="ECO:0000256" key="1">
    <source>
        <dbReference type="ARBA" id="ARBA00001957"/>
    </source>
</evidence>
<dbReference type="Proteomes" id="UP000625574">
    <property type="component" value="Unassembled WGS sequence"/>
</dbReference>
<organism evidence="3 4">
    <name type="scientific">Corynebacterium marambiense</name>
    <dbReference type="NCBI Taxonomy" id="2765364"/>
    <lineage>
        <taxon>Bacteria</taxon>
        <taxon>Bacillati</taxon>
        <taxon>Actinomycetota</taxon>
        <taxon>Actinomycetes</taxon>
        <taxon>Mycobacteriales</taxon>
        <taxon>Corynebacteriaceae</taxon>
        <taxon>Corynebacterium</taxon>
    </lineage>
</organism>
<evidence type="ECO:0000313" key="4">
    <source>
        <dbReference type="Proteomes" id="UP000625574"/>
    </source>
</evidence>
<reference evidence="3 4" key="1">
    <citation type="submission" date="2020-12" db="EMBL/GenBank/DDBJ databases">
        <title>Genome public.</title>
        <authorList>
            <person name="Sun Q."/>
        </authorList>
    </citation>
    <scope>NUCLEOTIDE SEQUENCE [LARGE SCALE GENOMIC DNA]</scope>
    <source>
        <strain evidence="3 4">CCM 8864</strain>
    </source>
</reference>
<dbReference type="Gene3D" id="3.30.559.10">
    <property type="entry name" value="Chloramphenicol acetyltransferase-like domain"/>
    <property type="match status" value="1"/>
</dbReference>
<keyword evidence="4" id="KW-1185">Reference proteome</keyword>
<dbReference type="EMBL" id="JAEIOT010000005">
    <property type="protein sequence ID" value="MBI8999887.1"/>
    <property type="molecule type" value="Genomic_DNA"/>
</dbReference>
<name>A0ABS0VSZ3_9CORY</name>
<dbReference type="InterPro" id="IPR036736">
    <property type="entry name" value="ACP-like_sf"/>
</dbReference>
<dbReference type="SUPFAM" id="SSF47336">
    <property type="entry name" value="ACP-like"/>
    <property type="match status" value="1"/>
</dbReference>